<evidence type="ECO:0000313" key="1">
    <source>
        <dbReference type="EMBL" id="MBS0030800.1"/>
    </source>
</evidence>
<proteinExistence type="predicted"/>
<accession>A0ABS5J6F3</accession>
<dbReference type="NCBIfam" id="NF047436">
    <property type="entry name" value="LA_2272_repeat"/>
    <property type="match status" value="1"/>
</dbReference>
<keyword evidence="2" id="KW-1185">Reference proteome</keyword>
<protein>
    <submittedName>
        <fullName evidence="1">Uncharacterized protein</fullName>
    </submittedName>
</protein>
<dbReference type="Proteomes" id="UP000676386">
    <property type="component" value="Unassembled WGS sequence"/>
</dbReference>
<comment type="caution">
    <text evidence="1">The sequence shown here is derived from an EMBL/GenBank/DDBJ whole genome shotgun (WGS) entry which is preliminary data.</text>
</comment>
<name>A0ABS5J6F3_9BACT</name>
<evidence type="ECO:0000313" key="2">
    <source>
        <dbReference type="Proteomes" id="UP000676386"/>
    </source>
</evidence>
<organism evidence="1 2">
    <name type="scientific">Chitinophaga hostae</name>
    <dbReference type="NCBI Taxonomy" id="2831022"/>
    <lineage>
        <taxon>Bacteria</taxon>
        <taxon>Pseudomonadati</taxon>
        <taxon>Bacteroidota</taxon>
        <taxon>Chitinophagia</taxon>
        <taxon>Chitinophagales</taxon>
        <taxon>Chitinophagaceae</taxon>
        <taxon>Chitinophaga</taxon>
    </lineage>
</organism>
<gene>
    <name evidence="1" type="ORF">KE626_25970</name>
</gene>
<dbReference type="EMBL" id="JAGTXB010000017">
    <property type="protein sequence ID" value="MBS0030800.1"/>
    <property type="molecule type" value="Genomic_DNA"/>
</dbReference>
<dbReference type="InterPro" id="IPR058093">
    <property type="entry name" value="LA_2272-like"/>
</dbReference>
<dbReference type="RefSeq" id="WP_211975937.1">
    <property type="nucleotide sequence ID" value="NZ_CBFHAM010000036.1"/>
</dbReference>
<reference evidence="1 2" key="1">
    <citation type="submission" date="2021-04" db="EMBL/GenBank/DDBJ databases">
        <title>Chitinophaga sp. nov., isolated from the rhizosphere soil.</title>
        <authorList>
            <person name="He S."/>
        </authorList>
    </citation>
    <scope>NUCLEOTIDE SEQUENCE [LARGE SCALE GENOMIC DNA]</scope>
    <source>
        <strain evidence="1 2">2R12</strain>
    </source>
</reference>
<sequence>MQIPLILKTSRNPRGCYRFLEDKCCPIFITFDIQSLPMPVLRLFYKSIIPLFLTLILMQPATGRQHSSWTLLLLKKGHPVELKQDMFSFSATGFYLYENCIYHILLKNKITINGRLLSVKRDTLLFTNFLNEHIAAKNFSTLDTIAVPYTNLKLMSAGERNILHFEDYEGIFESAATPRVVPAKFAKLHTNDSASYELTPYYALSGAAWVYEENGKLYWYEGAPAAPKKEVGMLRHPYKKKNIAWFTPNSVDEINGLALGAWAESMKGDDINERDSLKVNGINLEINPIMLFVLIRGAWNAGYPDSLGYYHTAIENNYSTTLNGINVGVLATVGNYRVRGISVGGITTVVDQMSGICITGFNNFAYVADGLQFSLIRNRATVARGIQVGIYNKATRLRGIQLGLWNVNERRSLPFINWQFTSRHKTGG</sequence>